<dbReference type="STRING" id="1172194.WQQ_26460"/>
<dbReference type="AlphaFoldDB" id="I7ZB34"/>
<reference evidence="2 3" key="1">
    <citation type="journal article" date="2012" name="J. Bacteriol.">
        <title>Genome Sequence of n-Alkane-Degrading Hydrocarboniphaga effusa Strain AP103T (ATCC BAA-332T).</title>
        <authorList>
            <person name="Chang H.K."/>
            <person name="Zylstra G.J."/>
            <person name="Chae J.C."/>
        </authorList>
    </citation>
    <scope>NUCLEOTIDE SEQUENCE [LARGE SCALE GENOMIC DNA]</scope>
    <source>
        <strain evidence="2 3">AP103</strain>
    </source>
</reference>
<gene>
    <name evidence="2" type="ORF">WQQ_26460</name>
</gene>
<evidence type="ECO:0000313" key="3">
    <source>
        <dbReference type="Proteomes" id="UP000003704"/>
    </source>
</evidence>
<dbReference type="Gene3D" id="3.10.560.10">
    <property type="entry name" value="Outer membrane lipoprotein wza domain like"/>
    <property type="match status" value="1"/>
</dbReference>
<evidence type="ECO:0000313" key="2">
    <source>
        <dbReference type="EMBL" id="EIT69064.1"/>
    </source>
</evidence>
<dbReference type="EMBL" id="AKGD01000002">
    <property type="protein sequence ID" value="EIT69064.1"/>
    <property type="molecule type" value="Genomic_DNA"/>
</dbReference>
<sequence length="111" mass="11801">MGEINSAGPIVIGQQNLSLSEALAKSGGLDKLTAEDSGVLIFRRADDSNSVARIFGLDMSNPGGMLLAGEFILNPSDVVYIKATNFSQYNSFISQILPTVTAAFQIDSLFQ</sequence>
<keyword evidence="3" id="KW-1185">Reference proteome</keyword>
<accession>I7ZB34</accession>
<dbReference type="InterPro" id="IPR054765">
    <property type="entry name" value="SLBB_dom"/>
</dbReference>
<protein>
    <recommendedName>
        <fullName evidence="1">SLBB domain-containing protein</fullName>
    </recommendedName>
</protein>
<comment type="caution">
    <text evidence="2">The sequence shown here is derived from an EMBL/GenBank/DDBJ whole genome shotgun (WGS) entry which is preliminary data.</text>
</comment>
<proteinExistence type="predicted"/>
<feature type="domain" description="SLBB" evidence="1">
    <location>
        <begin position="1"/>
        <end position="81"/>
    </location>
</feature>
<dbReference type="Pfam" id="PF22461">
    <property type="entry name" value="SLBB_2"/>
    <property type="match status" value="1"/>
</dbReference>
<dbReference type="Proteomes" id="UP000003704">
    <property type="component" value="Unassembled WGS sequence"/>
</dbReference>
<name>I7ZB34_9GAMM</name>
<organism evidence="2 3">
    <name type="scientific">Hydrocarboniphaga effusa AP103</name>
    <dbReference type="NCBI Taxonomy" id="1172194"/>
    <lineage>
        <taxon>Bacteria</taxon>
        <taxon>Pseudomonadati</taxon>
        <taxon>Pseudomonadota</taxon>
        <taxon>Gammaproteobacteria</taxon>
        <taxon>Nevskiales</taxon>
        <taxon>Nevskiaceae</taxon>
        <taxon>Hydrocarboniphaga</taxon>
    </lineage>
</organism>
<evidence type="ECO:0000259" key="1">
    <source>
        <dbReference type="Pfam" id="PF22461"/>
    </source>
</evidence>